<reference evidence="2" key="1">
    <citation type="submission" date="2022-12" db="EMBL/GenBank/DDBJ databases">
        <title>Genome assemblies of Blomia tropicalis.</title>
        <authorList>
            <person name="Cui Y."/>
        </authorList>
    </citation>
    <scope>NUCLEOTIDE SEQUENCE</scope>
    <source>
        <tissue evidence="2">Adult mites</tissue>
    </source>
</reference>
<protein>
    <submittedName>
        <fullName evidence="2">Uncharacterized protein</fullName>
    </submittedName>
</protein>
<comment type="caution">
    <text evidence="2">The sequence shown here is derived from an EMBL/GenBank/DDBJ whole genome shotgun (WGS) entry which is preliminary data.</text>
</comment>
<accession>A0A9Q0M9I4</accession>
<evidence type="ECO:0000313" key="2">
    <source>
        <dbReference type="EMBL" id="KAJ6221700.1"/>
    </source>
</evidence>
<dbReference type="EMBL" id="JAPWDV010000001">
    <property type="protein sequence ID" value="KAJ6221700.1"/>
    <property type="molecule type" value="Genomic_DNA"/>
</dbReference>
<feature type="region of interest" description="Disordered" evidence="1">
    <location>
        <begin position="174"/>
        <end position="209"/>
    </location>
</feature>
<keyword evidence="3" id="KW-1185">Reference proteome</keyword>
<feature type="compositionally biased region" description="Basic residues" evidence="1">
    <location>
        <begin position="93"/>
        <end position="102"/>
    </location>
</feature>
<sequence length="227" mass="25947">MKNNEEIKDGQTFLIAPDDYKPIYRKEEPTPSNKTTNHRGNSNSRTKCDRRHSDENNMLQNIKHQRNNSNSTNRLTLTRKRRSRGHIQTQNRRSSRRTKQSIRTRPIYCDHTSPATPDDTRNTHRRQSLTKQQQVNQPSPPLPPQQQFQPSNTKIKMDSGPTALIAPDDYVAIYRGDNNNNTSGGNAPNTNAQTPPTFDNAKEPPIKDGQTFLIAPEDYVPIYKGTK</sequence>
<evidence type="ECO:0000313" key="3">
    <source>
        <dbReference type="Proteomes" id="UP001142055"/>
    </source>
</evidence>
<dbReference type="AlphaFoldDB" id="A0A9Q0M9I4"/>
<dbReference type="Proteomes" id="UP001142055">
    <property type="component" value="Chromosome 1"/>
</dbReference>
<feature type="compositionally biased region" description="Basic and acidic residues" evidence="1">
    <location>
        <begin position="18"/>
        <end position="29"/>
    </location>
</feature>
<name>A0A9Q0M9I4_BLOTA</name>
<organism evidence="2 3">
    <name type="scientific">Blomia tropicalis</name>
    <name type="common">Mite</name>
    <dbReference type="NCBI Taxonomy" id="40697"/>
    <lineage>
        <taxon>Eukaryota</taxon>
        <taxon>Metazoa</taxon>
        <taxon>Ecdysozoa</taxon>
        <taxon>Arthropoda</taxon>
        <taxon>Chelicerata</taxon>
        <taxon>Arachnida</taxon>
        <taxon>Acari</taxon>
        <taxon>Acariformes</taxon>
        <taxon>Sarcoptiformes</taxon>
        <taxon>Astigmata</taxon>
        <taxon>Glycyphagoidea</taxon>
        <taxon>Echimyopodidae</taxon>
        <taxon>Blomia</taxon>
    </lineage>
</organism>
<feature type="compositionally biased region" description="Low complexity" evidence="1">
    <location>
        <begin position="178"/>
        <end position="192"/>
    </location>
</feature>
<feature type="region of interest" description="Disordered" evidence="1">
    <location>
        <begin position="1"/>
        <end position="162"/>
    </location>
</feature>
<evidence type="ECO:0000256" key="1">
    <source>
        <dbReference type="SAM" id="MobiDB-lite"/>
    </source>
</evidence>
<proteinExistence type="predicted"/>
<feature type="compositionally biased region" description="Polar residues" evidence="1">
    <location>
        <begin position="30"/>
        <end position="45"/>
    </location>
</feature>
<feature type="compositionally biased region" description="Low complexity" evidence="1">
    <location>
        <begin position="67"/>
        <end position="76"/>
    </location>
</feature>
<gene>
    <name evidence="2" type="ORF">RDWZM_000245</name>
</gene>